<proteinExistence type="predicted"/>
<dbReference type="EMBL" id="SNRW01026925">
    <property type="protein sequence ID" value="KAA6360452.1"/>
    <property type="molecule type" value="Genomic_DNA"/>
</dbReference>
<reference evidence="2 3" key="1">
    <citation type="submission" date="2019-03" db="EMBL/GenBank/DDBJ databases">
        <title>Single cell metagenomics reveals metabolic interactions within the superorganism composed of flagellate Streblomastix strix and complex community of Bacteroidetes bacteria on its surface.</title>
        <authorList>
            <person name="Treitli S.C."/>
            <person name="Kolisko M."/>
            <person name="Husnik F."/>
            <person name="Keeling P."/>
            <person name="Hampl V."/>
        </authorList>
    </citation>
    <scope>NUCLEOTIDE SEQUENCE [LARGE SCALE GENOMIC DNA]</scope>
    <source>
        <strain evidence="2">ST1C</strain>
    </source>
</reference>
<protein>
    <submittedName>
        <fullName evidence="2">Uncharacterized protein</fullName>
    </submittedName>
</protein>
<feature type="region of interest" description="Disordered" evidence="1">
    <location>
        <begin position="100"/>
        <end position="191"/>
    </location>
</feature>
<dbReference type="AlphaFoldDB" id="A0A5J4TRD5"/>
<dbReference type="Gene3D" id="3.10.10.10">
    <property type="entry name" value="HIV Type 1 Reverse Transcriptase, subunit A, domain 1"/>
    <property type="match status" value="1"/>
</dbReference>
<evidence type="ECO:0000313" key="2">
    <source>
        <dbReference type="EMBL" id="KAA6360452.1"/>
    </source>
</evidence>
<comment type="caution">
    <text evidence="2">The sequence shown here is derived from an EMBL/GenBank/DDBJ whole genome shotgun (WGS) entry which is preliminary data.</text>
</comment>
<evidence type="ECO:0000256" key="1">
    <source>
        <dbReference type="SAM" id="MobiDB-lite"/>
    </source>
</evidence>
<sequence>MKPNINKIVQIINQGKQDHFTESIQSKNQEIQTLHNPKANLLQSPHLQNQAKFKGKLQYLNERCCKPTIMIPEAELACKSTYSISPQRVPKLEPTLTLLTTSHPSMSREKRQMQPQLLKTSPQNTPKATRPVQDPRNRNKDSTPKIRQKQSPTLRLTSRISRSEQERKERRREGRDLENRETDKENREILDRNGEQTARYLEQWETINMKDFIQQEFTLQWKDDLSINNLQHQLKIMKFRGTEEEAKKYQILLEDGLKENILISIRNVQTKWYNPSFMKKKVSRKWRKILDAEVLNEEIADFHFKMHDLNEVKQTIRLRN</sequence>
<feature type="compositionally biased region" description="Polar residues" evidence="1">
    <location>
        <begin position="113"/>
        <end position="127"/>
    </location>
</feature>
<feature type="compositionally biased region" description="Basic and acidic residues" evidence="1">
    <location>
        <begin position="133"/>
        <end position="144"/>
    </location>
</feature>
<name>A0A5J4TRD5_9EUKA</name>
<dbReference type="Proteomes" id="UP000324800">
    <property type="component" value="Unassembled WGS sequence"/>
</dbReference>
<accession>A0A5J4TRD5</accession>
<feature type="compositionally biased region" description="Basic and acidic residues" evidence="1">
    <location>
        <begin position="161"/>
        <end position="191"/>
    </location>
</feature>
<organism evidence="2 3">
    <name type="scientific">Streblomastix strix</name>
    <dbReference type="NCBI Taxonomy" id="222440"/>
    <lineage>
        <taxon>Eukaryota</taxon>
        <taxon>Metamonada</taxon>
        <taxon>Preaxostyla</taxon>
        <taxon>Oxymonadida</taxon>
        <taxon>Streblomastigidae</taxon>
        <taxon>Streblomastix</taxon>
    </lineage>
</organism>
<dbReference type="OrthoDB" id="417598at2759"/>
<gene>
    <name evidence="2" type="ORF">EZS28_044021</name>
</gene>
<evidence type="ECO:0000313" key="3">
    <source>
        <dbReference type="Proteomes" id="UP000324800"/>
    </source>
</evidence>